<dbReference type="InterPro" id="IPR051610">
    <property type="entry name" value="GPI/OXD"/>
</dbReference>
<evidence type="ECO:0000313" key="3">
    <source>
        <dbReference type="EMBL" id="NKZ37644.1"/>
    </source>
</evidence>
<protein>
    <submittedName>
        <fullName evidence="3">Cupin domain-containing protein</fullName>
    </submittedName>
</protein>
<comment type="caution">
    <text evidence="3">The sequence shown here is derived from an EMBL/GenBank/DDBJ whole genome shotgun (WGS) entry which is preliminary data.</text>
</comment>
<reference evidence="3 4" key="1">
    <citation type="journal article" date="2017" name="Int. J. Syst. Evol. Microbiol.">
        <title>Oleiagrimonas citrea sp. nov., a marine bacterium isolated from tidal flat sediment and emended description of the genus Oleiagrimonas Fang et al. 2015 and Oleiagrimonas soli.</title>
        <authorList>
            <person name="Yang S.H."/>
            <person name="Seo H.S."/>
            <person name="Seong C.N."/>
            <person name="Kwon K.K."/>
        </authorList>
    </citation>
    <scope>NUCLEOTIDE SEQUENCE [LARGE SCALE GENOMIC DNA]</scope>
    <source>
        <strain evidence="3 4">MEBiC09124</strain>
    </source>
</reference>
<keyword evidence="4" id="KW-1185">Reference proteome</keyword>
<evidence type="ECO:0000313" key="4">
    <source>
        <dbReference type="Proteomes" id="UP000541636"/>
    </source>
</evidence>
<dbReference type="InterPro" id="IPR011051">
    <property type="entry name" value="RmlC_Cupin_sf"/>
</dbReference>
<dbReference type="RefSeq" id="WP_168608221.1">
    <property type="nucleotide sequence ID" value="NZ_JAAZQD010000001.1"/>
</dbReference>
<dbReference type="InterPro" id="IPR014710">
    <property type="entry name" value="RmlC-like_jellyroll"/>
</dbReference>
<sequence>MPSPILNLDEVRLRGLDASEGSSPGAPAGYDVRWGDIATRIGARKLGYNLTVVAPGKRNCPFHNHRGIEEMFLILEGHGELRYGEARHPLRPGDVIACPPGDANTAHQIINTGKTELRYLAVSTKDPMDICEYPDSGKFSAYARSEDEPPHFRHIGRLDETHDYWEGE</sequence>
<dbReference type="Gene3D" id="2.60.120.10">
    <property type="entry name" value="Jelly Rolls"/>
    <property type="match status" value="1"/>
</dbReference>
<dbReference type="PANTHER" id="PTHR35848:SF6">
    <property type="entry name" value="CUPIN TYPE-2 DOMAIN-CONTAINING PROTEIN"/>
    <property type="match status" value="1"/>
</dbReference>
<proteinExistence type="predicted"/>
<organism evidence="3 4">
    <name type="scientific">Oleiagrimonas citrea</name>
    <dbReference type="NCBI Taxonomy" id="1665687"/>
    <lineage>
        <taxon>Bacteria</taxon>
        <taxon>Pseudomonadati</taxon>
        <taxon>Pseudomonadota</taxon>
        <taxon>Gammaproteobacteria</taxon>
        <taxon>Lysobacterales</taxon>
        <taxon>Rhodanobacteraceae</taxon>
        <taxon>Oleiagrimonas</taxon>
    </lineage>
</organism>
<evidence type="ECO:0000259" key="2">
    <source>
        <dbReference type="Pfam" id="PF07883"/>
    </source>
</evidence>
<dbReference type="CDD" id="cd02224">
    <property type="entry name" value="cupin_SPO2919-like"/>
    <property type="match status" value="1"/>
</dbReference>
<name>A0A846ZF73_9GAMM</name>
<gene>
    <name evidence="3" type="ORF">HF690_01590</name>
</gene>
<dbReference type="Proteomes" id="UP000541636">
    <property type="component" value="Unassembled WGS sequence"/>
</dbReference>
<dbReference type="AlphaFoldDB" id="A0A846ZF73"/>
<feature type="domain" description="Cupin type-2" evidence="2">
    <location>
        <begin position="50"/>
        <end position="122"/>
    </location>
</feature>
<dbReference type="Pfam" id="PF07883">
    <property type="entry name" value="Cupin_2"/>
    <property type="match status" value="1"/>
</dbReference>
<dbReference type="InterPro" id="IPR013096">
    <property type="entry name" value="Cupin_2"/>
</dbReference>
<evidence type="ECO:0000256" key="1">
    <source>
        <dbReference type="ARBA" id="ARBA00022723"/>
    </source>
</evidence>
<dbReference type="PANTHER" id="PTHR35848">
    <property type="entry name" value="OXALATE-BINDING PROTEIN"/>
    <property type="match status" value="1"/>
</dbReference>
<dbReference type="SUPFAM" id="SSF51182">
    <property type="entry name" value="RmlC-like cupins"/>
    <property type="match status" value="1"/>
</dbReference>
<accession>A0A846ZF73</accession>
<keyword evidence="1" id="KW-0479">Metal-binding</keyword>
<dbReference type="EMBL" id="JAAZQD010000001">
    <property type="protein sequence ID" value="NKZ37644.1"/>
    <property type="molecule type" value="Genomic_DNA"/>
</dbReference>
<dbReference type="GO" id="GO:0046872">
    <property type="term" value="F:metal ion binding"/>
    <property type="evidence" value="ECO:0007669"/>
    <property type="project" value="UniProtKB-KW"/>
</dbReference>